<evidence type="ECO:0000256" key="6">
    <source>
        <dbReference type="ARBA" id="ARBA00023235"/>
    </source>
</evidence>
<protein>
    <submittedName>
        <fullName evidence="11">Phospho-sugar mutase</fullName>
    </submittedName>
</protein>
<dbReference type="PROSITE" id="PS00710">
    <property type="entry name" value="PGM_PMM"/>
    <property type="match status" value="1"/>
</dbReference>
<feature type="domain" description="Alpha-D-phosphohexomutase alpha/beta/alpha" evidence="10">
    <location>
        <begin position="328"/>
        <end position="448"/>
    </location>
</feature>
<keyword evidence="6" id="KW-0413">Isomerase</keyword>
<reference evidence="11 12" key="1">
    <citation type="submission" date="2019-11" db="EMBL/GenBank/DDBJ databases">
        <title>Pedobacter sp. HMF7056 Genome sequencing and assembly.</title>
        <authorList>
            <person name="Kang H."/>
            <person name="Kim H."/>
            <person name="Joh K."/>
        </authorList>
    </citation>
    <scope>NUCLEOTIDE SEQUENCE [LARGE SCALE GENOMIC DNA]</scope>
    <source>
        <strain evidence="11 12">HMF7056</strain>
    </source>
</reference>
<dbReference type="Proteomes" id="UP000451233">
    <property type="component" value="Unassembled WGS sequence"/>
</dbReference>
<keyword evidence="5 7" id="KW-0460">Magnesium</keyword>
<comment type="cofactor">
    <cofactor evidence="1">
        <name>Mg(2+)</name>
        <dbReference type="ChEBI" id="CHEBI:18420"/>
    </cofactor>
</comment>
<keyword evidence="4 7" id="KW-0479">Metal-binding</keyword>
<keyword evidence="3" id="KW-0597">Phosphoprotein</keyword>
<evidence type="ECO:0000256" key="7">
    <source>
        <dbReference type="RuleBase" id="RU004326"/>
    </source>
</evidence>
<dbReference type="InterPro" id="IPR005844">
    <property type="entry name" value="A-D-PHexomutase_a/b/a-I"/>
</dbReference>
<evidence type="ECO:0000259" key="9">
    <source>
        <dbReference type="Pfam" id="PF02879"/>
    </source>
</evidence>
<dbReference type="SUPFAM" id="SSF53738">
    <property type="entry name" value="Phosphoglucomutase, first 3 domains"/>
    <property type="match status" value="3"/>
</dbReference>
<comment type="caution">
    <text evidence="11">The sequence shown here is derived from an EMBL/GenBank/DDBJ whole genome shotgun (WGS) entry which is preliminary data.</text>
</comment>
<dbReference type="GO" id="GO:0000287">
    <property type="term" value="F:magnesium ion binding"/>
    <property type="evidence" value="ECO:0007669"/>
    <property type="project" value="InterPro"/>
</dbReference>
<keyword evidence="12" id="KW-1185">Reference proteome</keyword>
<dbReference type="InterPro" id="IPR005846">
    <property type="entry name" value="A-D-PHexomutase_a/b/a-III"/>
</dbReference>
<dbReference type="Pfam" id="PF02879">
    <property type="entry name" value="PGM_PMM_II"/>
    <property type="match status" value="1"/>
</dbReference>
<dbReference type="GO" id="GO:0008973">
    <property type="term" value="F:phosphopentomutase activity"/>
    <property type="evidence" value="ECO:0007669"/>
    <property type="project" value="TreeGrafter"/>
</dbReference>
<dbReference type="PRINTS" id="PR00509">
    <property type="entry name" value="PGMPMM"/>
</dbReference>
<dbReference type="Gene3D" id="3.30.310.50">
    <property type="entry name" value="Alpha-D-phosphohexomutase, C-terminal domain"/>
    <property type="match status" value="1"/>
</dbReference>
<dbReference type="InterPro" id="IPR016055">
    <property type="entry name" value="A-D-PHexomutase_a/b/a-I/II/III"/>
</dbReference>
<evidence type="ECO:0000313" key="11">
    <source>
        <dbReference type="EMBL" id="MXV15118.1"/>
    </source>
</evidence>
<proteinExistence type="inferred from homology"/>
<evidence type="ECO:0000259" key="8">
    <source>
        <dbReference type="Pfam" id="PF02878"/>
    </source>
</evidence>
<feature type="domain" description="Alpha-D-phosphohexomutase alpha/beta/alpha" evidence="9">
    <location>
        <begin position="214"/>
        <end position="319"/>
    </location>
</feature>
<dbReference type="Pfam" id="PF02878">
    <property type="entry name" value="PGM_PMM_I"/>
    <property type="match status" value="1"/>
</dbReference>
<feature type="domain" description="Alpha-D-phosphohexomutase alpha/beta/alpha" evidence="8">
    <location>
        <begin position="52"/>
        <end position="189"/>
    </location>
</feature>
<dbReference type="AlphaFoldDB" id="A0A7K1XWF8"/>
<evidence type="ECO:0000259" key="10">
    <source>
        <dbReference type="Pfam" id="PF02880"/>
    </source>
</evidence>
<dbReference type="InterPro" id="IPR016066">
    <property type="entry name" value="A-D-PHexomutase_CS"/>
</dbReference>
<dbReference type="SUPFAM" id="SSF55957">
    <property type="entry name" value="Phosphoglucomutase, C-terminal domain"/>
    <property type="match status" value="1"/>
</dbReference>
<dbReference type="GO" id="GO:0006166">
    <property type="term" value="P:purine ribonucleoside salvage"/>
    <property type="evidence" value="ECO:0007669"/>
    <property type="project" value="TreeGrafter"/>
</dbReference>
<dbReference type="EMBL" id="WVHS01000002">
    <property type="protein sequence ID" value="MXV15118.1"/>
    <property type="molecule type" value="Genomic_DNA"/>
</dbReference>
<organism evidence="11 12">
    <name type="scientific">Hufsiella ginkgonis</name>
    <dbReference type="NCBI Taxonomy" id="2695274"/>
    <lineage>
        <taxon>Bacteria</taxon>
        <taxon>Pseudomonadati</taxon>
        <taxon>Bacteroidota</taxon>
        <taxon>Sphingobacteriia</taxon>
        <taxon>Sphingobacteriales</taxon>
        <taxon>Sphingobacteriaceae</taxon>
        <taxon>Hufsiella</taxon>
    </lineage>
</organism>
<evidence type="ECO:0000256" key="4">
    <source>
        <dbReference type="ARBA" id="ARBA00022723"/>
    </source>
</evidence>
<evidence type="ECO:0000256" key="2">
    <source>
        <dbReference type="ARBA" id="ARBA00010231"/>
    </source>
</evidence>
<name>A0A7K1XWF8_9SPHI</name>
<dbReference type="CDD" id="cd05799">
    <property type="entry name" value="PGM2"/>
    <property type="match status" value="1"/>
</dbReference>
<sequence>MAISPELEPSVLQKINQWLDGGYDADTKAQIQQLLDSGASTELTDSFYRDLEFGTGGLRGIMGPGSNRINKYTIGAATQGLANFLKNTYPGEKIKVAVAHDSRNNSDLFARITAEVFSANDIHVYFFSELRPTPELSFAIRHLGCRSGVMLTASHNPKEYNGYKAYGTDGGQFVSPYDKHVMEEVTRITRVEEVKFTRKDENIEEIGEEIDRLYLDKITALSVSPDAISRQKDLKIVYSPIHGTGITLVPKALKQFGFENVILVDEQTTPDGNFPTVVYPNPEEKEALTLALVRAKETDADLVLATDPDADRVGIAIKNDKGEFVLLNGNQTGSLLINYLLTSWEEKGKLTGNEYIVKTIVTTYLIDAIAAAKNVTCYNTLTGFKYIGELMTRFEGKSTFIGGGEESYGYLIGELVRDKDAVVSAAFIAEMTAYYKDKGSSLFEAMLTMYTRYGHYKEKLVSITKKGKTGAEEIKAMMERFRSAPPAALGGSKVVTLKDYALGKETDLLTGKSTTLDFPPSDVLQFFTADGCIISARPSGTEPKIKFYCSVKKELNDAGAFYESERELDAKVDTIMQDLEV</sequence>
<gene>
    <name evidence="11" type="ORF">GS398_07390</name>
</gene>
<accession>A0A7K1XWF8</accession>
<dbReference type="GO" id="GO:0005975">
    <property type="term" value="P:carbohydrate metabolic process"/>
    <property type="evidence" value="ECO:0007669"/>
    <property type="project" value="InterPro"/>
</dbReference>
<evidence type="ECO:0000256" key="3">
    <source>
        <dbReference type="ARBA" id="ARBA00022553"/>
    </source>
</evidence>
<comment type="similarity">
    <text evidence="2 7">Belongs to the phosphohexose mutase family.</text>
</comment>
<dbReference type="PANTHER" id="PTHR45745:SF1">
    <property type="entry name" value="PHOSPHOGLUCOMUTASE 2B-RELATED"/>
    <property type="match status" value="1"/>
</dbReference>
<dbReference type="InterPro" id="IPR005845">
    <property type="entry name" value="A-D-PHexomutase_a/b/a-II"/>
</dbReference>
<dbReference type="InterPro" id="IPR005841">
    <property type="entry name" value="Alpha-D-phosphohexomutase_SF"/>
</dbReference>
<evidence type="ECO:0000256" key="5">
    <source>
        <dbReference type="ARBA" id="ARBA00022842"/>
    </source>
</evidence>
<evidence type="ECO:0000313" key="12">
    <source>
        <dbReference type="Proteomes" id="UP000451233"/>
    </source>
</evidence>
<dbReference type="InterPro" id="IPR036900">
    <property type="entry name" value="A-D-PHexomutase_C_sf"/>
</dbReference>
<dbReference type="Gene3D" id="3.40.120.10">
    <property type="entry name" value="Alpha-D-Glucose-1,6-Bisphosphate, subunit A, domain 3"/>
    <property type="match status" value="3"/>
</dbReference>
<evidence type="ECO:0000256" key="1">
    <source>
        <dbReference type="ARBA" id="ARBA00001946"/>
    </source>
</evidence>
<dbReference type="Pfam" id="PF02880">
    <property type="entry name" value="PGM_PMM_III"/>
    <property type="match status" value="1"/>
</dbReference>
<dbReference type="RefSeq" id="WP_160906134.1">
    <property type="nucleotide sequence ID" value="NZ_WVHS01000002.1"/>
</dbReference>
<dbReference type="PANTHER" id="PTHR45745">
    <property type="entry name" value="PHOSPHOMANNOMUTASE 45A"/>
    <property type="match status" value="1"/>
</dbReference>